<protein>
    <recommendedName>
        <fullName evidence="10">ATP synthase gamma chain</fullName>
    </recommendedName>
    <alternativeName>
        <fullName evidence="10">ATP synthase F1 sector gamma subunit</fullName>
    </alternativeName>
    <alternativeName>
        <fullName evidence="10">F-ATPase gamma subunit</fullName>
    </alternativeName>
</protein>
<dbReference type="RefSeq" id="WP_054522237.1">
    <property type="nucleotide sequence ID" value="NZ_LGKO01000005.1"/>
</dbReference>
<evidence type="ECO:0000256" key="1">
    <source>
        <dbReference type="ARBA" id="ARBA00003456"/>
    </source>
</evidence>
<comment type="subcellular location">
    <subcellularLocation>
        <location evidence="10">Cell membrane</location>
        <topology evidence="10">Peripheral membrane protein</topology>
    </subcellularLocation>
    <subcellularLocation>
        <location evidence="2">Membrane</location>
        <topology evidence="2">Peripheral membrane protein</topology>
    </subcellularLocation>
</comment>
<dbReference type="PRINTS" id="PR00126">
    <property type="entry name" value="ATPASEGAMMA"/>
</dbReference>
<dbReference type="PANTHER" id="PTHR11693">
    <property type="entry name" value="ATP SYNTHASE GAMMA CHAIN"/>
    <property type="match status" value="1"/>
</dbReference>
<dbReference type="InterPro" id="IPR035968">
    <property type="entry name" value="ATP_synth_F1_ATPase_gsu"/>
</dbReference>
<dbReference type="STRING" id="869279.SE15_11510"/>
<dbReference type="OrthoDB" id="9812769at2"/>
<dbReference type="Pfam" id="PF00231">
    <property type="entry name" value="ATP-synt"/>
    <property type="match status" value="1"/>
</dbReference>
<dbReference type="HAMAP" id="MF_00815">
    <property type="entry name" value="ATP_synth_gamma_bact"/>
    <property type="match status" value="1"/>
</dbReference>
<comment type="subunit">
    <text evidence="10">F-type ATPases have 2 components, CF(1) - the catalytic core - and CF(0) - the membrane proton channel. CF(1) has five subunits: alpha(3), beta(3), gamma(1), delta(1), epsilon(1). CF(0) has three main subunits: a, b and c.</text>
</comment>
<name>A0A0P6YJU3_9CHLR</name>
<dbReference type="CDD" id="cd12151">
    <property type="entry name" value="F1-ATPase_gamma"/>
    <property type="match status" value="1"/>
</dbReference>
<keyword evidence="5 10" id="KW-0375">Hydrogen ion transport</keyword>
<evidence type="ECO:0000313" key="12">
    <source>
        <dbReference type="Proteomes" id="UP000050544"/>
    </source>
</evidence>
<keyword evidence="10" id="KW-1003">Cell membrane</keyword>
<dbReference type="PATRIC" id="fig|869279.4.peg.1924"/>
<comment type="similarity">
    <text evidence="3 10">Belongs to the ATPase gamma chain family.</text>
</comment>
<evidence type="ECO:0000256" key="10">
    <source>
        <dbReference type="HAMAP-Rule" id="MF_00815"/>
    </source>
</evidence>
<dbReference type="Gene3D" id="3.40.1380.10">
    <property type="match status" value="1"/>
</dbReference>
<evidence type="ECO:0000256" key="2">
    <source>
        <dbReference type="ARBA" id="ARBA00004170"/>
    </source>
</evidence>
<dbReference type="Proteomes" id="UP000050544">
    <property type="component" value="Unassembled WGS sequence"/>
</dbReference>
<keyword evidence="4 10" id="KW-0813">Transport</keyword>
<dbReference type="GO" id="GO:0046933">
    <property type="term" value="F:proton-transporting ATP synthase activity, rotational mechanism"/>
    <property type="evidence" value="ECO:0007669"/>
    <property type="project" value="UniProtKB-UniRule"/>
</dbReference>
<keyword evidence="6 10" id="KW-0406">Ion transport</keyword>
<evidence type="ECO:0000256" key="7">
    <source>
        <dbReference type="ARBA" id="ARBA00023136"/>
    </source>
</evidence>
<accession>A0A0P6YJU3</accession>
<gene>
    <name evidence="10" type="primary">atpG</name>
    <name evidence="11" type="ORF">SE15_11510</name>
</gene>
<dbReference type="Gene3D" id="1.10.287.80">
    <property type="entry name" value="ATP synthase, gamma subunit, helix hairpin domain"/>
    <property type="match status" value="2"/>
</dbReference>
<keyword evidence="12" id="KW-1185">Reference proteome</keyword>
<dbReference type="GO" id="GO:0042777">
    <property type="term" value="P:proton motive force-driven plasma membrane ATP synthesis"/>
    <property type="evidence" value="ECO:0007669"/>
    <property type="project" value="UniProtKB-UniRule"/>
</dbReference>
<sequence>MASIREMRNRIRSIKNLAQVTKALETVSASKVRRAIATYSQTRPYAEKAWKLLLHLARQPGAESLHPLLTHREGNGPVLVILVSSDRGLAGAYNVNIVRHTLQAFRDFESQVSYVTVGKKGEAMLLRRRRTVMAGFADLPPIPRFVDCAPIGQLVISEFLSGHFDRVFIAYTEFISMLRQEPRVRKLLPLEPEIVPMGVHSPEATHPTHAVFTYEPGHTELLNEILPRFTSLQIYRSILSAIASEHAARMVAMRNATDNARELILALQLDYNKARQQSITSDMLDISAGAEALAKSMAEAAR</sequence>
<dbReference type="GO" id="GO:0005524">
    <property type="term" value="F:ATP binding"/>
    <property type="evidence" value="ECO:0007669"/>
    <property type="project" value="UniProtKB-UniRule"/>
</dbReference>
<evidence type="ECO:0000256" key="8">
    <source>
        <dbReference type="ARBA" id="ARBA00023196"/>
    </source>
</evidence>
<keyword evidence="9 10" id="KW-0066">ATP synthesis</keyword>
<dbReference type="EMBL" id="LGKO01000005">
    <property type="protein sequence ID" value="KPL82700.1"/>
    <property type="molecule type" value="Genomic_DNA"/>
</dbReference>
<evidence type="ECO:0000256" key="5">
    <source>
        <dbReference type="ARBA" id="ARBA00022781"/>
    </source>
</evidence>
<dbReference type="PANTHER" id="PTHR11693:SF22">
    <property type="entry name" value="ATP SYNTHASE SUBUNIT GAMMA, MITOCHONDRIAL"/>
    <property type="match status" value="1"/>
</dbReference>
<keyword evidence="7 10" id="KW-0472">Membrane</keyword>
<comment type="function">
    <text evidence="1 10">Produces ATP from ADP in the presence of a proton gradient across the membrane. The gamma chain is believed to be important in regulating ATPase activity and the flow of protons through the CF(0) complex.</text>
</comment>
<organism evidence="11 12">
    <name type="scientific">Thermanaerothrix daxensis</name>
    <dbReference type="NCBI Taxonomy" id="869279"/>
    <lineage>
        <taxon>Bacteria</taxon>
        <taxon>Bacillati</taxon>
        <taxon>Chloroflexota</taxon>
        <taxon>Anaerolineae</taxon>
        <taxon>Anaerolineales</taxon>
        <taxon>Anaerolineaceae</taxon>
        <taxon>Thermanaerothrix</taxon>
    </lineage>
</organism>
<dbReference type="NCBIfam" id="TIGR01146">
    <property type="entry name" value="ATPsyn_F1gamma"/>
    <property type="match status" value="1"/>
</dbReference>
<dbReference type="GO" id="GO:0045259">
    <property type="term" value="C:proton-transporting ATP synthase complex"/>
    <property type="evidence" value="ECO:0007669"/>
    <property type="project" value="UniProtKB-KW"/>
</dbReference>
<dbReference type="AlphaFoldDB" id="A0A0P6YJU3"/>
<comment type="caution">
    <text evidence="11">The sequence shown here is derived from an EMBL/GenBank/DDBJ whole genome shotgun (WGS) entry which is preliminary data.</text>
</comment>
<reference evidence="11 12" key="1">
    <citation type="submission" date="2015-07" db="EMBL/GenBank/DDBJ databases">
        <title>Whole genome sequence of Thermanaerothrix daxensis DSM 23592.</title>
        <authorList>
            <person name="Hemp J."/>
            <person name="Ward L.M."/>
            <person name="Pace L.A."/>
            <person name="Fischer W.W."/>
        </authorList>
    </citation>
    <scope>NUCLEOTIDE SEQUENCE [LARGE SCALE GENOMIC DNA]</scope>
    <source>
        <strain evidence="11 12">GNS-1</strain>
    </source>
</reference>
<evidence type="ECO:0000256" key="6">
    <source>
        <dbReference type="ARBA" id="ARBA00023065"/>
    </source>
</evidence>
<dbReference type="SUPFAM" id="SSF52943">
    <property type="entry name" value="ATP synthase (F1-ATPase), gamma subunit"/>
    <property type="match status" value="1"/>
</dbReference>
<proteinExistence type="inferred from homology"/>
<evidence type="ECO:0000313" key="11">
    <source>
        <dbReference type="EMBL" id="KPL82700.1"/>
    </source>
</evidence>
<dbReference type="GO" id="GO:0005886">
    <property type="term" value="C:plasma membrane"/>
    <property type="evidence" value="ECO:0007669"/>
    <property type="project" value="UniProtKB-SubCell"/>
</dbReference>
<evidence type="ECO:0000256" key="3">
    <source>
        <dbReference type="ARBA" id="ARBA00007681"/>
    </source>
</evidence>
<evidence type="ECO:0000256" key="9">
    <source>
        <dbReference type="ARBA" id="ARBA00023310"/>
    </source>
</evidence>
<evidence type="ECO:0000256" key="4">
    <source>
        <dbReference type="ARBA" id="ARBA00022448"/>
    </source>
</evidence>
<dbReference type="InterPro" id="IPR000131">
    <property type="entry name" value="ATP_synth_F1_gsu"/>
</dbReference>
<keyword evidence="8 10" id="KW-0139">CF(1)</keyword>